<dbReference type="InterPro" id="IPR010920">
    <property type="entry name" value="LSM_dom_sf"/>
</dbReference>
<dbReference type="PANTHER" id="PTHR30221:SF1">
    <property type="entry name" value="SMALL-CONDUCTANCE MECHANOSENSITIVE CHANNEL"/>
    <property type="match status" value="1"/>
</dbReference>
<dbReference type="Gene3D" id="2.30.30.60">
    <property type="match status" value="1"/>
</dbReference>
<dbReference type="Proteomes" id="UP000008963">
    <property type="component" value="Chromosome"/>
</dbReference>
<evidence type="ECO:0000256" key="1">
    <source>
        <dbReference type="ARBA" id="ARBA00004651"/>
    </source>
</evidence>
<evidence type="ECO:0000256" key="2">
    <source>
        <dbReference type="ARBA" id="ARBA00008017"/>
    </source>
</evidence>
<dbReference type="InterPro" id="IPR011014">
    <property type="entry name" value="MscS_channel_TM-2"/>
</dbReference>
<dbReference type="STRING" id="862908.BMS_0284"/>
<evidence type="ECO:0000256" key="4">
    <source>
        <dbReference type="ARBA" id="ARBA00022692"/>
    </source>
</evidence>
<dbReference type="GO" id="GO:0008381">
    <property type="term" value="F:mechanosensitive monoatomic ion channel activity"/>
    <property type="evidence" value="ECO:0007669"/>
    <property type="project" value="InterPro"/>
</dbReference>
<keyword evidence="4 7" id="KW-0812">Transmembrane</keyword>
<keyword evidence="5 7" id="KW-1133">Transmembrane helix</keyword>
<proteinExistence type="inferred from homology"/>
<dbReference type="EMBL" id="FQ312005">
    <property type="protein sequence ID" value="CBW25212.1"/>
    <property type="molecule type" value="Genomic_DNA"/>
</dbReference>
<comment type="similarity">
    <text evidence="2">Belongs to the MscS (TC 1.A.23) family.</text>
</comment>
<keyword evidence="6 7" id="KW-0472">Membrane</keyword>
<sequence length="273" mass="29229">MNTSMDNLQKILMDKAIAVAPKLALALVTLVIGLYIANFVTKLFTKALGKKKVDTAVSHFLSAIIGVCLKVAVCLSVLGILGVQTTSFIAVLGSVGLAFGLALQGSLSNLAGGVLLILLKPFKAGHVIEAQGVIGKVESISMVYTKLRTPDNRILTIPNGPLANGVINNITSQSTRRVDFIFGVGYGDDLKKAKEVIFKTITSDSRVMSEPEPFIAVSALADSSVNFVVRVWTKSDDYWGVNFDGIENVKLALDENGISIPFPQRDVHVIKDL</sequence>
<organism evidence="10 11">
    <name type="scientific">Halobacteriovorax marinus (strain ATCC BAA-682 / DSM 15412 / SJ)</name>
    <name type="common">Bacteriovorax marinus</name>
    <dbReference type="NCBI Taxonomy" id="862908"/>
    <lineage>
        <taxon>Bacteria</taxon>
        <taxon>Pseudomonadati</taxon>
        <taxon>Bdellovibrionota</taxon>
        <taxon>Bacteriovoracia</taxon>
        <taxon>Bacteriovoracales</taxon>
        <taxon>Halobacteriovoraceae</taxon>
        <taxon>Halobacteriovorax</taxon>
    </lineage>
</organism>
<evidence type="ECO:0000256" key="6">
    <source>
        <dbReference type="ARBA" id="ARBA00023136"/>
    </source>
</evidence>
<dbReference type="Pfam" id="PF00924">
    <property type="entry name" value="MS_channel_2nd"/>
    <property type="match status" value="1"/>
</dbReference>
<dbReference type="RefSeq" id="WP_014243001.1">
    <property type="nucleotide sequence ID" value="NC_016620.1"/>
</dbReference>
<evidence type="ECO:0000259" key="8">
    <source>
        <dbReference type="Pfam" id="PF00924"/>
    </source>
</evidence>
<dbReference type="HOGENOM" id="CLU_037945_1_1_7"/>
<gene>
    <name evidence="10" type="ordered locus">BMS_0284</name>
</gene>
<dbReference type="InterPro" id="IPR045275">
    <property type="entry name" value="MscS_archaea/bacteria_type"/>
</dbReference>
<dbReference type="Pfam" id="PF21082">
    <property type="entry name" value="MS_channel_3rd"/>
    <property type="match status" value="1"/>
</dbReference>
<reference evidence="11" key="1">
    <citation type="journal article" date="2013" name="ISME J.">
        <title>A small predatory core genome in the divergent marine Bacteriovorax marinus SJ and the terrestrial Bdellovibrio bacteriovorus.</title>
        <authorList>
            <person name="Crossman L.C."/>
            <person name="Chen H."/>
            <person name="Cerdeno-Tarraga A.M."/>
            <person name="Brooks K."/>
            <person name="Quail M.A."/>
            <person name="Pineiro S.A."/>
            <person name="Hobley L."/>
            <person name="Sockett R.E."/>
            <person name="Bentley S.D."/>
            <person name="Parkhill J."/>
            <person name="Williams H.N."/>
            <person name="Stine O.C."/>
        </authorList>
    </citation>
    <scope>NUCLEOTIDE SEQUENCE [LARGE SCALE GENOMIC DNA]</scope>
    <source>
        <strain evidence="11">ATCC BAA-682 / DSM 15412 / SJ</strain>
    </source>
</reference>
<evidence type="ECO:0000256" key="3">
    <source>
        <dbReference type="ARBA" id="ARBA00022475"/>
    </source>
</evidence>
<evidence type="ECO:0000313" key="10">
    <source>
        <dbReference type="EMBL" id="CBW25212.1"/>
    </source>
</evidence>
<keyword evidence="3" id="KW-1003">Cell membrane</keyword>
<evidence type="ECO:0000259" key="9">
    <source>
        <dbReference type="Pfam" id="PF21082"/>
    </source>
</evidence>
<dbReference type="InterPro" id="IPR011066">
    <property type="entry name" value="MscS_channel_C_sf"/>
</dbReference>
<name>E1X3B7_HALMS</name>
<dbReference type="InterPro" id="IPR049278">
    <property type="entry name" value="MS_channel_C"/>
</dbReference>
<feature type="transmembrane region" description="Helical" evidence="7">
    <location>
        <begin position="20"/>
        <end position="40"/>
    </location>
</feature>
<accession>E1X3B7</accession>
<dbReference type="PANTHER" id="PTHR30221">
    <property type="entry name" value="SMALL-CONDUCTANCE MECHANOSENSITIVE CHANNEL"/>
    <property type="match status" value="1"/>
</dbReference>
<dbReference type="InterPro" id="IPR008910">
    <property type="entry name" value="MSC_TM_helix"/>
</dbReference>
<dbReference type="InterPro" id="IPR006685">
    <property type="entry name" value="MscS_channel_2nd"/>
</dbReference>
<dbReference type="GO" id="GO:0005886">
    <property type="term" value="C:plasma membrane"/>
    <property type="evidence" value="ECO:0007669"/>
    <property type="project" value="UniProtKB-SubCell"/>
</dbReference>
<dbReference type="AlphaFoldDB" id="E1X3B7"/>
<evidence type="ECO:0000313" key="11">
    <source>
        <dbReference type="Proteomes" id="UP000008963"/>
    </source>
</evidence>
<evidence type="ECO:0000256" key="5">
    <source>
        <dbReference type="ARBA" id="ARBA00022989"/>
    </source>
</evidence>
<dbReference type="eggNOG" id="COG0668">
    <property type="taxonomic scope" value="Bacteria"/>
</dbReference>
<dbReference type="SUPFAM" id="SSF82689">
    <property type="entry name" value="Mechanosensitive channel protein MscS (YggB), C-terminal domain"/>
    <property type="match status" value="1"/>
</dbReference>
<feature type="domain" description="Mechanosensitive ion channel MscS" evidence="8">
    <location>
        <begin position="106"/>
        <end position="171"/>
    </location>
</feature>
<dbReference type="SUPFAM" id="SSF82861">
    <property type="entry name" value="Mechanosensitive channel protein MscS (YggB), transmembrane region"/>
    <property type="match status" value="1"/>
</dbReference>
<dbReference type="InterPro" id="IPR023408">
    <property type="entry name" value="MscS_beta-dom_sf"/>
</dbReference>
<dbReference type="Gene3D" id="1.10.287.1260">
    <property type="match status" value="1"/>
</dbReference>
<dbReference type="Pfam" id="PF05552">
    <property type="entry name" value="MS_channel_1st_1"/>
    <property type="match status" value="1"/>
</dbReference>
<evidence type="ECO:0000256" key="7">
    <source>
        <dbReference type="SAM" id="Phobius"/>
    </source>
</evidence>
<comment type="subcellular location">
    <subcellularLocation>
        <location evidence="1">Cell membrane</location>
        <topology evidence="1">Multi-pass membrane protein</topology>
    </subcellularLocation>
</comment>
<dbReference type="SUPFAM" id="SSF50182">
    <property type="entry name" value="Sm-like ribonucleoproteins"/>
    <property type="match status" value="1"/>
</dbReference>
<feature type="transmembrane region" description="Helical" evidence="7">
    <location>
        <begin position="60"/>
        <end position="82"/>
    </location>
</feature>
<dbReference type="PATRIC" id="fig|862908.3.peg.274"/>
<protein>
    <submittedName>
        <fullName evidence="10">Transport-related transmembrane protein</fullName>
    </submittedName>
</protein>
<dbReference type="Gene3D" id="3.30.70.100">
    <property type="match status" value="1"/>
</dbReference>
<keyword evidence="11" id="KW-1185">Reference proteome</keyword>
<feature type="domain" description="Mechanosensitive ion channel MscS C-terminal" evidence="9">
    <location>
        <begin position="178"/>
        <end position="260"/>
    </location>
</feature>
<dbReference type="KEGG" id="bmx:BMS_0284"/>
<feature type="transmembrane region" description="Helical" evidence="7">
    <location>
        <begin position="88"/>
        <end position="119"/>
    </location>
</feature>